<dbReference type="EMBL" id="CAJOBJ010109770">
    <property type="protein sequence ID" value="CAF4625785.1"/>
    <property type="molecule type" value="Genomic_DNA"/>
</dbReference>
<evidence type="ECO:0000313" key="2">
    <source>
        <dbReference type="EMBL" id="CAF4625785.1"/>
    </source>
</evidence>
<feature type="region of interest" description="Disordered" evidence="1">
    <location>
        <begin position="1"/>
        <end position="30"/>
    </location>
</feature>
<dbReference type="AlphaFoldDB" id="A0A8S2ZCN8"/>
<reference evidence="2" key="1">
    <citation type="submission" date="2021-02" db="EMBL/GenBank/DDBJ databases">
        <authorList>
            <person name="Nowell W R."/>
        </authorList>
    </citation>
    <scope>NUCLEOTIDE SEQUENCE</scope>
</reference>
<feature type="compositionally biased region" description="Polar residues" evidence="1">
    <location>
        <begin position="1"/>
        <end position="10"/>
    </location>
</feature>
<sequence>ISTSKQTAFSSAPKKPMRPSTNRNMQVSQDIPNVAISSISDGVGGVSKRLQSNF</sequence>
<feature type="non-terminal residue" evidence="2">
    <location>
        <position position="1"/>
    </location>
</feature>
<protein>
    <submittedName>
        <fullName evidence="2">Uncharacterized protein</fullName>
    </submittedName>
</protein>
<evidence type="ECO:0000313" key="3">
    <source>
        <dbReference type="Proteomes" id="UP000681720"/>
    </source>
</evidence>
<evidence type="ECO:0000256" key="1">
    <source>
        <dbReference type="SAM" id="MobiDB-lite"/>
    </source>
</evidence>
<gene>
    <name evidence="2" type="ORF">GIL414_LOCUS39978</name>
</gene>
<feature type="compositionally biased region" description="Polar residues" evidence="1">
    <location>
        <begin position="19"/>
        <end position="30"/>
    </location>
</feature>
<dbReference type="Proteomes" id="UP000681720">
    <property type="component" value="Unassembled WGS sequence"/>
</dbReference>
<proteinExistence type="predicted"/>
<name>A0A8S2ZCN8_9BILA</name>
<comment type="caution">
    <text evidence="2">The sequence shown here is derived from an EMBL/GenBank/DDBJ whole genome shotgun (WGS) entry which is preliminary data.</text>
</comment>
<accession>A0A8S2ZCN8</accession>
<organism evidence="2 3">
    <name type="scientific">Rotaria magnacalcarata</name>
    <dbReference type="NCBI Taxonomy" id="392030"/>
    <lineage>
        <taxon>Eukaryota</taxon>
        <taxon>Metazoa</taxon>
        <taxon>Spiralia</taxon>
        <taxon>Gnathifera</taxon>
        <taxon>Rotifera</taxon>
        <taxon>Eurotatoria</taxon>
        <taxon>Bdelloidea</taxon>
        <taxon>Philodinida</taxon>
        <taxon>Philodinidae</taxon>
        <taxon>Rotaria</taxon>
    </lineage>
</organism>